<sequence length="115" mass="13373">MQRVATQRQPLPTPQTLLVKAGIYAPWHDPPLEDPDGLGPELKREISRILWSPQWYGNFKRVRPESTLASADYVRLAWASRALREKPVKWEDLVSREERAELHHQKCDIRSGPPR</sequence>
<dbReference type="Proteomes" id="UP000815677">
    <property type="component" value="Unassembled WGS sequence"/>
</dbReference>
<feature type="non-terminal residue" evidence="1">
    <location>
        <position position="115"/>
    </location>
</feature>
<reference evidence="1" key="1">
    <citation type="submission" date="2014-09" db="EMBL/GenBank/DDBJ databases">
        <title>Genome sequence of the luminous mushroom Mycena chlorophos for searching fungal bioluminescence genes.</title>
        <authorList>
            <person name="Tanaka Y."/>
            <person name="Kasuga D."/>
            <person name="Oba Y."/>
            <person name="Hase S."/>
            <person name="Sato K."/>
            <person name="Oba Y."/>
            <person name="Sakakibara Y."/>
        </authorList>
    </citation>
    <scope>NUCLEOTIDE SEQUENCE</scope>
</reference>
<proteinExistence type="predicted"/>
<dbReference type="EMBL" id="DF844841">
    <property type="protein sequence ID" value="GAT48678.1"/>
    <property type="molecule type" value="Genomic_DNA"/>
</dbReference>
<organism evidence="1 2">
    <name type="scientific">Mycena chlorophos</name>
    <name type="common">Agaric fungus</name>
    <name type="synonym">Agaricus chlorophos</name>
    <dbReference type="NCBI Taxonomy" id="658473"/>
    <lineage>
        <taxon>Eukaryota</taxon>
        <taxon>Fungi</taxon>
        <taxon>Dikarya</taxon>
        <taxon>Basidiomycota</taxon>
        <taxon>Agaricomycotina</taxon>
        <taxon>Agaricomycetes</taxon>
        <taxon>Agaricomycetidae</taxon>
        <taxon>Agaricales</taxon>
        <taxon>Marasmiineae</taxon>
        <taxon>Mycenaceae</taxon>
        <taxon>Mycena</taxon>
    </lineage>
</organism>
<protein>
    <submittedName>
        <fullName evidence="1">Uncharacterized protein</fullName>
    </submittedName>
</protein>
<gene>
    <name evidence="1" type="ORF">MCHLO_06057</name>
</gene>
<accession>A0ABQ0LC63</accession>
<evidence type="ECO:0000313" key="1">
    <source>
        <dbReference type="EMBL" id="GAT48678.1"/>
    </source>
</evidence>
<evidence type="ECO:0000313" key="2">
    <source>
        <dbReference type="Proteomes" id="UP000815677"/>
    </source>
</evidence>
<keyword evidence="2" id="KW-1185">Reference proteome</keyword>
<name>A0ABQ0LC63_MYCCL</name>